<evidence type="ECO:0000313" key="4">
    <source>
        <dbReference type="EMBL" id="MXR69897.1"/>
    </source>
</evidence>
<dbReference type="Gene3D" id="3.40.50.2300">
    <property type="match status" value="2"/>
</dbReference>
<dbReference type="InterPro" id="IPR028082">
    <property type="entry name" value="Peripla_BP_I"/>
</dbReference>
<dbReference type="GO" id="GO:0030288">
    <property type="term" value="C:outer membrane-bounded periplasmic space"/>
    <property type="evidence" value="ECO:0007669"/>
    <property type="project" value="TreeGrafter"/>
</dbReference>
<dbReference type="EMBL" id="WRPA01000013">
    <property type="protein sequence ID" value="MXR69897.1"/>
    <property type="molecule type" value="Genomic_DNA"/>
</dbReference>
<comment type="subcellular location">
    <subcellularLocation>
        <location evidence="1">Periplasm</location>
    </subcellularLocation>
</comment>
<evidence type="ECO:0000256" key="1">
    <source>
        <dbReference type="ARBA" id="ARBA00004418"/>
    </source>
</evidence>
<gene>
    <name evidence="4" type="ORF">GNT65_14640</name>
</gene>
<comment type="similarity">
    <text evidence="2">Belongs to the bacterial solute-binding protein 2 family.</text>
</comment>
<reference evidence="4 5" key="1">
    <citation type="submission" date="2019-12" db="EMBL/GenBank/DDBJ databases">
        <title>Shewanella insulae sp. nov., isolated from a tidal flat.</title>
        <authorList>
            <person name="Yoon J.-H."/>
        </authorList>
    </citation>
    <scope>NUCLEOTIDE SEQUENCE [LARGE SCALE GENOMIC DNA]</scope>
    <source>
        <strain evidence="4 5">JBTF-M18</strain>
    </source>
</reference>
<accession>A0A6L7I022</accession>
<dbReference type="SUPFAM" id="SSF53822">
    <property type="entry name" value="Periplasmic binding protein-like I"/>
    <property type="match status" value="1"/>
</dbReference>
<evidence type="ECO:0000313" key="5">
    <source>
        <dbReference type="Proteomes" id="UP000474778"/>
    </source>
</evidence>
<feature type="domain" description="Periplasmic binding protein" evidence="3">
    <location>
        <begin position="53"/>
        <end position="335"/>
    </location>
</feature>
<dbReference type="Pfam" id="PF13407">
    <property type="entry name" value="Peripla_BP_4"/>
    <property type="match status" value="1"/>
</dbReference>
<dbReference type="PANTHER" id="PTHR30036">
    <property type="entry name" value="D-XYLOSE-BINDING PERIPLASMIC PROTEIN"/>
    <property type="match status" value="1"/>
</dbReference>
<dbReference type="PANTHER" id="PTHR30036:SF7">
    <property type="entry name" value="ABC TRANSPORTER PERIPLASMIC-BINDING PROTEIN YPHF"/>
    <property type="match status" value="1"/>
</dbReference>
<dbReference type="AlphaFoldDB" id="A0A6L7I022"/>
<proteinExistence type="inferred from homology"/>
<evidence type="ECO:0000259" key="3">
    <source>
        <dbReference type="Pfam" id="PF13407"/>
    </source>
</evidence>
<organism evidence="4 5">
    <name type="scientific">Shewanella insulae</name>
    <dbReference type="NCBI Taxonomy" id="2681496"/>
    <lineage>
        <taxon>Bacteria</taxon>
        <taxon>Pseudomonadati</taxon>
        <taxon>Pseudomonadota</taxon>
        <taxon>Gammaproteobacteria</taxon>
        <taxon>Alteromonadales</taxon>
        <taxon>Shewanellaceae</taxon>
        <taxon>Shewanella</taxon>
    </lineage>
</organism>
<dbReference type="InterPro" id="IPR025997">
    <property type="entry name" value="SBP_2_dom"/>
</dbReference>
<protein>
    <submittedName>
        <fullName evidence="4">Substrate-binding domain-containing protein</fullName>
    </submittedName>
</protein>
<dbReference type="Proteomes" id="UP000474778">
    <property type="component" value="Unassembled WGS sequence"/>
</dbReference>
<comment type="caution">
    <text evidence="4">The sequence shown here is derived from an EMBL/GenBank/DDBJ whole genome shotgun (WGS) entry which is preliminary data.</text>
</comment>
<dbReference type="GO" id="GO:0055085">
    <property type="term" value="P:transmembrane transport"/>
    <property type="evidence" value="ECO:0007669"/>
    <property type="project" value="UniProtKB-ARBA"/>
</dbReference>
<evidence type="ECO:0000256" key="2">
    <source>
        <dbReference type="ARBA" id="ARBA00007639"/>
    </source>
</evidence>
<keyword evidence="5" id="KW-1185">Reference proteome</keyword>
<sequence>MAMLIKTLVTNTLATRKWIRGAIVTRLLITLISLTLLATATISANLSAKTLRFAVVPKFYGAFFDQSKLGCQAAARQLKDVECIYLGPEISSVRLQDKVIEQLIEQGIDGIAVAITQSKFLAENSLTKAKAAGVPVITYDSDFDAPTLIEHQDLRRAYIGTDNYAFGLALGEQLKKLRPNGGTLIIQTGRPDSPNLNQRIMGIRSALSGKRYTTPPGKRLQNDNGWTELREPFSNFDQLGQALRQMESVMKGKPIKADSFIAVGGWPQNDEALYRKMIAPYKIKLNNKEIVVIISDAAPPQLALLQDRLAHTNIGQSPYEMGRQSIFTLHKIVSNQAFEQIVYTPIKLCTPENAETCTKSASDSIAQRQK</sequence>
<dbReference type="InterPro" id="IPR050555">
    <property type="entry name" value="Bact_Solute-Bind_Prot2"/>
</dbReference>
<dbReference type="GO" id="GO:0030246">
    <property type="term" value="F:carbohydrate binding"/>
    <property type="evidence" value="ECO:0007669"/>
    <property type="project" value="TreeGrafter"/>
</dbReference>
<name>A0A6L7I022_9GAMM</name>